<dbReference type="EMBL" id="JALJAT010000007">
    <property type="protein sequence ID" value="KAK4468308.1"/>
    <property type="molecule type" value="Genomic_DNA"/>
</dbReference>
<sequence length="76" mass="8643">MSALKIIINSSIVESALLPLPKCVEWLAGVVDNLIDSKNLYHLSANVNIIHYYYTDFCPHLSNWSQHKLITLTKQC</sequence>
<organism evidence="1 2">
    <name type="scientific">Schistosoma mekongi</name>
    <name type="common">Parasitic worm</name>
    <dbReference type="NCBI Taxonomy" id="38744"/>
    <lineage>
        <taxon>Eukaryota</taxon>
        <taxon>Metazoa</taxon>
        <taxon>Spiralia</taxon>
        <taxon>Lophotrochozoa</taxon>
        <taxon>Platyhelminthes</taxon>
        <taxon>Trematoda</taxon>
        <taxon>Digenea</taxon>
        <taxon>Strigeidida</taxon>
        <taxon>Schistosomatoidea</taxon>
        <taxon>Schistosomatidae</taxon>
        <taxon>Schistosoma</taxon>
    </lineage>
</organism>
<reference evidence="1" key="2">
    <citation type="journal article" date="2023" name="Infect Dis Poverty">
        <title>Chromosome-scale genome of the human blood fluke Schistosoma mekongi and its implications for public health.</title>
        <authorList>
            <person name="Zhou M."/>
            <person name="Xu L."/>
            <person name="Xu D."/>
            <person name="Chen W."/>
            <person name="Khan J."/>
            <person name="Hu Y."/>
            <person name="Huang H."/>
            <person name="Wei H."/>
            <person name="Zhang Y."/>
            <person name="Chusongsang P."/>
            <person name="Tanasarnprasert K."/>
            <person name="Hu X."/>
            <person name="Limpanont Y."/>
            <person name="Lv Z."/>
        </authorList>
    </citation>
    <scope>NUCLEOTIDE SEQUENCE</scope>
    <source>
        <strain evidence="1">LV_2022a</strain>
    </source>
</reference>
<dbReference type="AlphaFoldDB" id="A0AAE2D1V8"/>
<proteinExistence type="predicted"/>
<protein>
    <submittedName>
        <fullName evidence="1">Uncharacterized protein</fullName>
    </submittedName>
</protein>
<dbReference type="Proteomes" id="UP001292079">
    <property type="component" value="Unassembled WGS sequence"/>
</dbReference>
<name>A0AAE2D1V8_SCHME</name>
<gene>
    <name evidence="1" type="ORF">MN116_008107</name>
</gene>
<accession>A0AAE2D1V8</accession>
<evidence type="ECO:0000313" key="2">
    <source>
        <dbReference type="Proteomes" id="UP001292079"/>
    </source>
</evidence>
<reference evidence="1" key="1">
    <citation type="submission" date="2022-04" db="EMBL/GenBank/DDBJ databases">
        <authorList>
            <person name="Xu L."/>
            <person name="Lv Z."/>
        </authorList>
    </citation>
    <scope>NUCLEOTIDE SEQUENCE</scope>
    <source>
        <strain evidence="1">LV_2022a</strain>
    </source>
</reference>
<keyword evidence="2" id="KW-1185">Reference proteome</keyword>
<evidence type="ECO:0000313" key="1">
    <source>
        <dbReference type="EMBL" id="KAK4468308.1"/>
    </source>
</evidence>
<comment type="caution">
    <text evidence="1">The sequence shown here is derived from an EMBL/GenBank/DDBJ whole genome shotgun (WGS) entry which is preliminary data.</text>
</comment>